<dbReference type="Pfam" id="PF02237">
    <property type="entry name" value="BPL_C"/>
    <property type="match status" value="1"/>
</dbReference>
<reference evidence="8" key="2">
    <citation type="submission" date="2020-01" db="EMBL/GenBank/DDBJ databases">
        <authorList>
            <person name="Campanaro S."/>
        </authorList>
    </citation>
    <scope>NUCLEOTIDE SEQUENCE</scope>
    <source>
        <strain evidence="8">AS06rmzACSIP_7</strain>
    </source>
</reference>
<dbReference type="PANTHER" id="PTHR12835:SF5">
    <property type="entry name" value="BIOTIN--PROTEIN LIGASE"/>
    <property type="match status" value="1"/>
</dbReference>
<comment type="similarity">
    <text evidence="6">Belongs to the biotin--protein ligase family.</text>
</comment>
<dbReference type="AlphaFoldDB" id="A0A971M1G4"/>
<dbReference type="InterPro" id="IPR036390">
    <property type="entry name" value="WH_DNA-bd_sf"/>
</dbReference>
<accession>A0A971M1G4</accession>
<proteinExistence type="inferred from homology"/>
<evidence type="ECO:0000256" key="4">
    <source>
        <dbReference type="ARBA" id="ARBA00023267"/>
    </source>
</evidence>
<keyword evidence="2 6" id="KW-0547">Nucleotide-binding</keyword>
<evidence type="ECO:0000256" key="3">
    <source>
        <dbReference type="ARBA" id="ARBA00022840"/>
    </source>
</evidence>
<protein>
    <recommendedName>
        <fullName evidence="6">Bifunctional ligase/repressor BirA</fullName>
    </recommendedName>
    <alternativeName>
        <fullName evidence="6">Biotin--[acetyl-CoA-carboxylase] ligase</fullName>
        <ecNumber evidence="6">6.3.4.15</ecNumber>
    </alternativeName>
    <alternativeName>
        <fullName evidence="6">Biotin--protein ligase</fullName>
    </alternativeName>
    <alternativeName>
        <fullName evidence="6">Biotin-[acetyl-CoA carboxylase] synthetase</fullName>
    </alternativeName>
</protein>
<feature type="binding site" evidence="6">
    <location>
        <position position="186"/>
    </location>
    <ligand>
        <name>biotin</name>
        <dbReference type="ChEBI" id="CHEBI:57586"/>
    </ligand>
</feature>
<dbReference type="GO" id="GO:0005524">
    <property type="term" value="F:ATP binding"/>
    <property type="evidence" value="ECO:0007669"/>
    <property type="project" value="UniProtKB-UniRule"/>
</dbReference>
<keyword evidence="4 6" id="KW-0092">Biotin</keyword>
<keyword evidence="3 6" id="KW-0067">ATP-binding</keyword>
<dbReference type="EMBL" id="JAAYEE010000022">
    <property type="protein sequence ID" value="NLW34105.1"/>
    <property type="molecule type" value="Genomic_DNA"/>
</dbReference>
<keyword evidence="6" id="KW-0805">Transcription regulation</keyword>
<feature type="DNA-binding region" description="H-T-H motif" evidence="6">
    <location>
        <begin position="20"/>
        <end position="39"/>
    </location>
</feature>
<keyword evidence="1 6" id="KW-0436">Ligase</keyword>
<evidence type="ECO:0000313" key="8">
    <source>
        <dbReference type="EMBL" id="NLW34105.1"/>
    </source>
</evidence>
<comment type="caution">
    <text evidence="6">Lacks conserved residue(s) required for the propagation of feature annotation.</text>
</comment>
<dbReference type="InterPro" id="IPR008988">
    <property type="entry name" value="Transcriptional_repressor_C"/>
</dbReference>
<dbReference type="InterPro" id="IPR004143">
    <property type="entry name" value="BPL_LPL_catalytic"/>
</dbReference>
<comment type="caution">
    <text evidence="8">The sequence shown here is derived from an EMBL/GenBank/DDBJ whole genome shotgun (WGS) entry which is preliminary data.</text>
</comment>
<dbReference type="GO" id="GO:0003677">
    <property type="term" value="F:DNA binding"/>
    <property type="evidence" value="ECO:0007669"/>
    <property type="project" value="UniProtKB-UniRule"/>
</dbReference>
<evidence type="ECO:0000259" key="7">
    <source>
        <dbReference type="PROSITE" id="PS51733"/>
    </source>
</evidence>
<keyword evidence="6" id="KW-0678">Repressor</keyword>
<comment type="function">
    <text evidence="6">Acts both as a biotin--[acetyl-CoA-carboxylase] ligase and a repressor.</text>
</comment>
<reference evidence="8" key="1">
    <citation type="journal article" date="2020" name="Biotechnol. Biofuels">
        <title>New insights from the biogas microbiome by comprehensive genome-resolved metagenomics of nearly 1600 species originating from multiple anaerobic digesters.</title>
        <authorList>
            <person name="Campanaro S."/>
            <person name="Treu L."/>
            <person name="Rodriguez-R L.M."/>
            <person name="Kovalovszki A."/>
            <person name="Ziels R.M."/>
            <person name="Maus I."/>
            <person name="Zhu X."/>
            <person name="Kougias P.G."/>
            <person name="Basile A."/>
            <person name="Luo G."/>
            <person name="Schluter A."/>
            <person name="Konstantinidis K.T."/>
            <person name="Angelidaki I."/>
        </authorList>
    </citation>
    <scope>NUCLEOTIDE SEQUENCE</scope>
    <source>
        <strain evidence="8">AS06rmzACSIP_7</strain>
    </source>
</reference>
<dbReference type="Gene3D" id="2.30.30.100">
    <property type="match status" value="1"/>
</dbReference>
<organism evidence="8 9">
    <name type="scientific">Syntrophorhabdus aromaticivorans</name>
    <dbReference type="NCBI Taxonomy" id="328301"/>
    <lineage>
        <taxon>Bacteria</taxon>
        <taxon>Pseudomonadati</taxon>
        <taxon>Thermodesulfobacteriota</taxon>
        <taxon>Syntrophorhabdia</taxon>
        <taxon>Syntrophorhabdales</taxon>
        <taxon>Syntrophorhabdaceae</taxon>
        <taxon>Syntrophorhabdus</taxon>
    </lineage>
</organism>
<dbReference type="InterPro" id="IPR004408">
    <property type="entry name" value="Biotin_CoA_COase_ligase"/>
</dbReference>
<evidence type="ECO:0000256" key="6">
    <source>
        <dbReference type="HAMAP-Rule" id="MF_00978"/>
    </source>
</evidence>
<dbReference type="SUPFAM" id="SSF55681">
    <property type="entry name" value="Class II aaRS and biotin synthetases"/>
    <property type="match status" value="1"/>
</dbReference>
<keyword evidence="6" id="KW-0238">DNA-binding</keyword>
<dbReference type="SUPFAM" id="SSF46785">
    <property type="entry name" value="Winged helix' DNA-binding domain"/>
    <property type="match status" value="1"/>
</dbReference>
<gene>
    <name evidence="6" type="primary">birA</name>
    <name evidence="8" type="ORF">GXY80_01295</name>
</gene>
<evidence type="ECO:0000256" key="5">
    <source>
        <dbReference type="ARBA" id="ARBA00047846"/>
    </source>
</evidence>
<dbReference type="Gene3D" id="3.30.930.10">
    <property type="entry name" value="Bira Bifunctional Protein, Domain 2"/>
    <property type="match status" value="1"/>
</dbReference>
<dbReference type="HAMAP" id="MF_00978">
    <property type="entry name" value="Bifunct_BirA"/>
    <property type="match status" value="1"/>
</dbReference>
<dbReference type="GO" id="GO:0004077">
    <property type="term" value="F:biotin--[biotin carboxyl-carrier protein] ligase activity"/>
    <property type="evidence" value="ECO:0007669"/>
    <property type="project" value="UniProtKB-UniRule"/>
</dbReference>
<dbReference type="Proteomes" id="UP000777265">
    <property type="component" value="Unassembled WGS sequence"/>
</dbReference>
<keyword evidence="6" id="KW-0804">Transcription</keyword>
<dbReference type="Pfam" id="PF08279">
    <property type="entry name" value="HTH_11"/>
    <property type="match status" value="1"/>
</dbReference>
<dbReference type="InterPro" id="IPR036388">
    <property type="entry name" value="WH-like_DNA-bd_sf"/>
</dbReference>
<dbReference type="Gene3D" id="1.10.10.10">
    <property type="entry name" value="Winged helix-like DNA-binding domain superfamily/Winged helix DNA-binding domain"/>
    <property type="match status" value="1"/>
</dbReference>
<dbReference type="SUPFAM" id="SSF50037">
    <property type="entry name" value="C-terminal domain of transcriptional repressors"/>
    <property type="match status" value="1"/>
</dbReference>
<dbReference type="Pfam" id="PF03099">
    <property type="entry name" value="BPL_LplA_LipB"/>
    <property type="match status" value="1"/>
</dbReference>
<dbReference type="GO" id="GO:0005737">
    <property type="term" value="C:cytoplasm"/>
    <property type="evidence" value="ECO:0007669"/>
    <property type="project" value="TreeGrafter"/>
</dbReference>
<dbReference type="InterPro" id="IPR045864">
    <property type="entry name" value="aa-tRNA-synth_II/BPL/LPL"/>
</dbReference>
<name>A0A971M1G4_9BACT</name>
<dbReference type="InterPro" id="IPR003142">
    <property type="entry name" value="BPL_C"/>
</dbReference>
<evidence type="ECO:0000256" key="2">
    <source>
        <dbReference type="ARBA" id="ARBA00022741"/>
    </source>
</evidence>
<dbReference type="PROSITE" id="PS51733">
    <property type="entry name" value="BPL_LPL_CATALYTIC"/>
    <property type="match status" value="1"/>
</dbReference>
<dbReference type="NCBIfam" id="TIGR00121">
    <property type="entry name" value="birA_ligase"/>
    <property type="match status" value="1"/>
</dbReference>
<feature type="domain" description="BPL/LPL catalytic" evidence="7">
    <location>
        <begin position="59"/>
        <end position="259"/>
    </location>
</feature>
<dbReference type="GO" id="GO:0006355">
    <property type="term" value="P:regulation of DNA-templated transcription"/>
    <property type="evidence" value="ECO:0007669"/>
    <property type="project" value="UniProtKB-UniRule"/>
</dbReference>
<comment type="catalytic activity">
    <reaction evidence="5 6">
        <text>biotin + L-lysyl-[protein] + ATP = N(6)-biotinyl-L-lysyl-[protein] + AMP + diphosphate + H(+)</text>
        <dbReference type="Rhea" id="RHEA:11756"/>
        <dbReference type="Rhea" id="RHEA-COMP:9752"/>
        <dbReference type="Rhea" id="RHEA-COMP:10505"/>
        <dbReference type="ChEBI" id="CHEBI:15378"/>
        <dbReference type="ChEBI" id="CHEBI:29969"/>
        <dbReference type="ChEBI" id="CHEBI:30616"/>
        <dbReference type="ChEBI" id="CHEBI:33019"/>
        <dbReference type="ChEBI" id="CHEBI:57586"/>
        <dbReference type="ChEBI" id="CHEBI:83144"/>
        <dbReference type="ChEBI" id="CHEBI:456215"/>
        <dbReference type="EC" id="6.3.4.15"/>
    </reaction>
</comment>
<dbReference type="InterPro" id="IPR013196">
    <property type="entry name" value="HTH_11"/>
</dbReference>
<sequence>MDRIREVLTYLRDKNDYVSGDYMSGTIGISRTAVWKYINHLERLGYRIEKLKGKGYRLAEAPDKLYPWEVERHVTATVLGKKIIYKDNLDSTNALAFRLALSGEPEGTCVIAETQKSGKGRLGRKWFSPAGKNLYMSVLLRPRIPPSAVYPITFLSSLAVYDTIETLVRVQPTLKWPNDVLIAGKKVCGTLLELSTEADMVRFVIVGIGLNINMKEDETEEEIRQKATSFFMEARKSFERTAVCGILLDNLERYYRIFREKGTDEICSIWERRANIKGKYLEITQMGESYRGISEGIDRDGAMLLVADGTVQKIIAGDVSF</sequence>
<dbReference type="PANTHER" id="PTHR12835">
    <property type="entry name" value="BIOTIN PROTEIN LIGASE"/>
    <property type="match status" value="1"/>
</dbReference>
<evidence type="ECO:0000313" key="9">
    <source>
        <dbReference type="Proteomes" id="UP000777265"/>
    </source>
</evidence>
<feature type="binding site" evidence="6">
    <location>
        <position position="115"/>
    </location>
    <ligand>
        <name>biotin</name>
        <dbReference type="ChEBI" id="CHEBI:57586"/>
    </ligand>
</feature>
<evidence type="ECO:0000256" key="1">
    <source>
        <dbReference type="ARBA" id="ARBA00022598"/>
    </source>
</evidence>
<dbReference type="CDD" id="cd16442">
    <property type="entry name" value="BPL"/>
    <property type="match status" value="1"/>
</dbReference>
<dbReference type="InterPro" id="IPR030855">
    <property type="entry name" value="Bifunct_BirA"/>
</dbReference>
<dbReference type="EC" id="6.3.4.15" evidence="6"/>
<feature type="binding site" evidence="6">
    <location>
        <begin position="91"/>
        <end position="93"/>
    </location>
    <ligand>
        <name>biotin</name>
        <dbReference type="ChEBI" id="CHEBI:57586"/>
    </ligand>
</feature>